<dbReference type="EMBL" id="ML732358">
    <property type="protein sequence ID" value="KAB8069064.1"/>
    <property type="molecule type" value="Genomic_DNA"/>
</dbReference>
<dbReference type="Pfam" id="PF16197">
    <property type="entry name" value="KAsynt_C_assoc"/>
    <property type="match status" value="1"/>
</dbReference>
<dbReference type="InterPro" id="IPR050091">
    <property type="entry name" value="PKS_NRPS_Biosynth_Enz"/>
</dbReference>
<sequence length="2489" mass="273582">MITMKDKLDPLAIVGMSWRFPGDAHSASGFWDILSNGRSTKTRVPADRFEPDAHYHPSADRQGAITTKAGHFLKEDIAAFDAPFFSMTAAEAEGMDPQHRFLLEVTYEAFENAAMLANRLSWFYDLKGPSLMVDTACSSSLVGLHLACQELRTGRSKMAVVAGTNLMIQPEVWRGLSALRFISPDGECHSFDSRANGYSRGEGMGVVIVKPLADALRDNDVIRAVIRGTGMNQDGKTPGITVPSSKAQVNLIRSTYEAAGLDFSRTTYFEAHGTGTPVGDPLELSAIGQTIGSSKSKNEYPLLVGSVKSNIGHLEGASGIAGLIKTVLALEQGMIPAVHGFETPNPRFQLEEWNIRIPSYLTPWPTSGLRRASVNSFGYGGTNSHAILDDALHYLKESNLVGQHNTRIGSATPLSESTDSGISVVASKQKLFVFSAHEQDGVARIAQAYVDFIKGVSTPGDNEPEIEKATDMAAALAYTLSERRTIFEYRSFAVAPSMDGLQVSLERLLPKLPRAIKSPSCAWVFTGQGAQWFAMGRELQEYEIFESSIKAADDYISSFGGNWGPLCTIVQVALVELLTHWGLRPKAVVGHSSGEIAAAYASGLLTRENAWKVAYLRGVYSAEIPSLLPDRPGSMMAASISQTVAQEYIDKVKDGEAVVACINSPLSVTISGDTLAVSQIENMFQADNIWCRKLKVQTAYHSPHMEVIAGQYLESIQEVGPSKPSDILFFSSVTGSEMSAIEMGPDYWVKNLLSPVRFSEAVTALLNRRSARSRRRGAASVNALVEIGPHSALQGPLRDIAAHISESYVHSISYMSLLRRGADAIETVLNAGGRLWSLGFNLDLARVNAWSKFPTRSRILVNLPRYPFNHKRRYWHEARNSHRRRARTHPRTDLLGLPKDDHNPVAPRWTNLIRPVETPWIMDHRIQGMIIFPGAAMLTMVLEACKQMATQLEAIQGYQFQDVNFYRPIVFASPAAVAETVLQFRPHNLGTRASGTAHWAHFNILTIGVDNSAIEHCSGLVKTIYITNPNEIDNGIEATQEWDTYRQEYLSILERPTKEQYVDHLYNKLNNLGLQFGPLFRNITQIHTGDGFGYAELQIPDTAARMPENFEYSVPIHPAVLDGVFQMMICCGTVKDDSPAVAPSFIESLYISASLPPTGSRMTGFSTLNPKVRLQQSGNVIVSNNSWTEPKILLKGFVCTELTSTHSRPPRKICTHLEWKMDVVSSHITTKKLLNTQHLSLDPALARSSSLWDQAASRFIQKSLALLSDEATKQMSPVIQRYVTWMRRTENMTQSISSGSSDVPESSPMMEAIETVGGGLDRILNPGPASEVVLTEKFISDFIENALCRSFVNSVVAELMDHIGYVSPNIQILEIGNGSTSCANSVLERLSGRTTGSARLTKYTLTAREQKPLNVAQDLLTQWTLLDVRALDIEQNMEAQGFEAGIFDYIILNELLPTQTDIDLALGNLKLLLNPNGKLLIGAITKAQLRTSFVLGSDPRWWQGHQGNAPISSIPLNESSWDELLRKNGFNGVEHVVHDSEDANLHQLSVMISSVEQNPSFDFSEVVIINRPNLVADDASSTLAANFARHLHEFGLCVRHAALEAIGDVSGKFLVSFLEIECPVLEDMSEEVFNAIKGLAMNSAGILWITRGGQVSGASKPSSGIATGLFRAIRSEDSEKRLGNLDLSQDCDLHSEHAARLVYEVFCNVFKASEKERRDSEFAEDNGYLYVPRVLEEANMNLAIAELEGQAEPVKESLCQEGRPLKMILGEPGLLNTFQFIDDEQFQEALKPDYVEMKVLCTGLNFVDVMAALGQVPTPTLGCEVGGIITKVGSDITKFKPGDKVAGMLQGSFNTHVRIRSTIIQHVPPQMTVEGATTVIIAFLTAWIGLVNRARLRRRETALIHSGAGGVGQAAIQICQHLGVEIFTTVSSVSKKELLMERYGILEDHIFYSRDLSFAQGVMRMTSGHGVDVVLNSASGELLRQSWHCLADFGRFIEIGKRDILENTGLDMRPFLRGVSYIGVNLEQFHQSGPVHMESSEALDEIFHLLRTNRFKELYPITIYSYSEVEQAFRALQSGKMSGKIVVRANPDDIVPVVPRVKPPFTVDPNATYLLAGGLGGIGRSISDMLQSHGAKHLVFISRSGDSKEEAKAFLKQLRRHGCTAKAYVCDISDRKKVIDTIEQCMSEMPPIKGLVQCSMALKDGIYENMSYQDWITCTRPKIQGSWNLHEVLPRDLDFFIMLSSISGVIGNPGQANYAAGNVFQDALAKFRRRQGLKGTSLDLGAVRDIGYIAESHNDVNLGHMQALQISEIEIHRLVKFAITGQTPGNDGVPAQVVTGLVPGDEMEEVAKRTRWARDAKFSTLWKPGGSDADIVLQAGLEALARAESLAAAATIAEDMIVSRMAKVLMIPVEDISNAQPLHSYGVNSLIAVEIRAWMAKEFQTEISVFDILSPIPLSTLAAKIVKGSSLLSENLKREARQTDLQAES</sequence>
<evidence type="ECO:0000256" key="3">
    <source>
        <dbReference type="ARBA" id="ARBA00022679"/>
    </source>
</evidence>
<dbReference type="SUPFAM" id="SSF53901">
    <property type="entry name" value="Thiolase-like"/>
    <property type="match status" value="1"/>
</dbReference>
<dbReference type="Gene3D" id="3.40.47.10">
    <property type="match status" value="2"/>
</dbReference>
<dbReference type="InterPro" id="IPR011032">
    <property type="entry name" value="GroES-like_sf"/>
</dbReference>
<feature type="region of interest" description="N-terminal hotdog fold" evidence="8">
    <location>
        <begin position="892"/>
        <end position="1028"/>
    </location>
</feature>
<dbReference type="SMART" id="SM00822">
    <property type="entry name" value="PKS_KR"/>
    <property type="match status" value="1"/>
</dbReference>
<dbReference type="Gene3D" id="3.40.50.720">
    <property type="entry name" value="NAD(P)-binding Rossmann-like Domain"/>
    <property type="match status" value="1"/>
</dbReference>
<dbReference type="PROSITE" id="PS00012">
    <property type="entry name" value="PHOSPHOPANTETHEINE"/>
    <property type="match status" value="1"/>
</dbReference>
<accession>A0A5N5WP37</accession>
<dbReference type="SUPFAM" id="SSF52151">
    <property type="entry name" value="FabD/lysophospholipase-like"/>
    <property type="match status" value="1"/>
</dbReference>
<dbReference type="Pfam" id="PF00109">
    <property type="entry name" value="ketoacyl-synt"/>
    <property type="match status" value="1"/>
</dbReference>
<dbReference type="GO" id="GO:0006633">
    <property type="term" value="P:fatty acid biosynthetic process"/>
    <property type="evidence" value="ECO:0007669"/>
    <property type="project" value="InterPro"/>
</dbReference>
<dbReference type="InterPro" id="IPR018201">
    <property type="entry name" value="Ketoacyl_synth_AS"/>
</dbReference>
<evidence type="ECO:0000259" key="11">
    <source>
        <dbReference type="PROSITE" id="PS52019"/>
    </source>
</evidence>
<dbReference type="CDD" id="cd00833">
    <property type="entry name" value="PKS"/>
    <property type="match status" value="1"/>
</dbReference>
<dbReference type="InterPro" id="IPR014031">
    <property type="entry name" value="Ketoacyl_synth_C"/>
</dbReference>
<dbReference type="InterPro" id="IPR016035">
    <property type="entry name" value="Acyl_Trfase/lysoPLipase"/>
</dbReference>
<dbReference type="Pfam" id="PF02801">
    <property type="entry name" value="Ketoacyl-synt_C"/>
    <property type="match status" value="1"/>
</dbReference>
<dbReference type="Gene3D" id="3.10.129.110">
    <property type="entry name" value="Polyketide synthase dehydratase"/>
    <property type="match status" value="1"/>
</dbReference>
<dbReference type="SMART" id="SM00825">
    <property type="entry name" value="PKS_KS"/>
    <property type="match status" value="1"/>
</dbReference>
<dbReference type="Pfam" id="PF14765">
    <property type="entry name" value="PS-DH"/>
    <property type="match status" value="1"/>
</dbReference>
<dbReference type="InterPro" id="IPR013154">
    <property type="entry name" value="ADH-like_N"/>
</dbReference>
<evidence type="ECO:0000256" key="4">
    <source>
        <dbReference type="ARBA" id="ARBA00022857"/>
    </source>
</evidence>
<dbReference type="InterPro" id="IPR001227">
    <property type="entry name" value="Ac_transferase_dom_sf"/>
</dbReference>
<evidence type="ECO:0000256" key="7">
    <source>
        <dbReference type="ARBA" id="ARBA00023315"/>
    </source>
</evidence>
<keyword evidence="6" id="KW-0511">Multifunctional enzyme</keyword>
<dbReference type="OrthoDB" id="329835at2759"/>
<dbReference type="Pfam" id="PF13602">
    <property type="entry name" value="ADH_zinc_N_2"/>
    <property type="match status" value="1"/>
</dbReference>
<dbReference type="InterPro" id="IPR014030">
    <property type="entry name" value="Ketoacyl_synth_N"/>
</dbReference>
<dbReference type="InterPro" id="IPR014043">
    <property type="entry name" value="Acyl_transferase_dom"/>
</dbReference>
<evidence type="ECO:0000259" key="10">
    <source>
        <dbReference type="PROSITE" id="PS52004"/>
    </source>
</evidence>
<keyword evidence="7" id="KW-0012">Acyltransferase</keyword>
<keyword evidence="2" id="KW-0597">Phosphoprotein</keyword>
<organism evidence="12 13">
    <name type="scientific">Aspergillus leporis</name>
    <dbReference type="NCBI Taxonomy" id="41062"/>
    <lineage>
        <taxon>Eukaryota</taxon>
        <taxon>Fungi</taxon>
        <taxon>Dikarya</taxon>
        <taxon>Ascomycota</taxon>
        <taxon>Pezizomycotina</taxon>
        <taxon>Eurotiomycetes</taxon>
        <taxon>Eurotiomycetidae</taxon>
        <taxon>Eurotiales</taxon>
        <taxon>Aspergillaceae</taxon>
        <taxon>Aspergillus</taxon>
        <taxon>Aspergillus subgen. Circumdati</taxon>
    </lineage>
</organism>
<dbReference type="InterPro" id="IPR016039">
    <property type="entry name" value="Thiolase-like"/>
</dbReference>
<evidence type="ECO:0000259" key="9">
    <source>
        <dbReference type="PROSITE" id="PS50075"/>
    </source>
</evidence>
<dbReference type="GO" id="GO:0004315">
    <property type="term" value="F:3-oxoacyl-[acyl-carrier-protein] synthase activity"/>
    <property type="evidence" value="ECO:0007669"/>
    <property type="project" value="InterPro"/>
</dbReference>
<dbReference type="InterPro" id="IPR036291">
    <property type="entry name" value="NAD(P)-bd_dom_sf"/>
</dbReference>
<dbReference type="Gene3D" id="3.90.180.10">
    <property type="entry name" value="Medium-chain alcohol dehydrogenases, catalytic domain"/>
    <property type="match status" value="1"/>
</dbReference>
<evidence type="ECO:0000256" key="1">
    <source>
        <dbReference type="ARBA" id="ARBA00022450"/>
    </source>
</evidence>
<keyword evidence="1" id="KW-0596">Phosphopantetheine</keyword>
<dbReference type="InterPro" id="IPR020841">
    <property type="entry name" value="PKS_Beta-ketoAc_synthase_dom"/>
</dbReference>
<dbReference type="InterPro" id="IPR029063">
    <property type="entry name" value="SAM-dependent_MTases_sf"/>
</dbReference>
<name>A0A5N5WP37_9EURO</name>
<dbReference type="GO" id="GO:0016491">
    <property type="term" value="F:oxidoreductase activity"/>
    <property type="evidence" value="ECO:0007669"/>
    <property type="project" value="UniProtKB-KW"/>
</dbReference>
<dbReference type="Pfam" id="PF08240">
    <property type="entry name" value="ADH_N"/>
    <property type="match status" value="1"/>
</dbReference>
<dbReference type="InterPro" id="IPR020807">
    <property type="entry name" value="PKS_DH"/>
</dbReference>
<evidence type="ECO:0000313" key="12">
    <source>
        <dbReference type="EMBL" id="KAB8069064.1"/>
    </source>
</evidence>
<dbReference type="SUPFAM" id="SSF50129">
    <property type="entry name" value="GroES-like"/>
    <property type="match status" value="1"/>
</dbReference>
<dbReference type="SMART" id="SM00829">
    <property type="entry name" value="PKS_ER"/>
    <property type="match status" value="1"/>
</dbReference>
<dbReference type="SUPFAM" id="SSF55048">
    <property type="entry name" value="Probable ACP-binding domain of malonyl-CoA ACP transacylase"/>
    <property type="match status" value="1"/>
</dbReference>
<dbReference type="PANTHER" id="PTHR43775">
    <property type="entry name" value="FATTY ACID SYNTHASE"/>
    <property type="match status" value="1"/>
</dbReference>
<dbReference type="InterPro" id="IPR020843">
    <property type="entry name" value="ER"/>
</dbReference>
<feature type="domain" description="Ketosynthase family 3 (KS3)" evidence="10">
    <location>
        <begin position="8"/>
        <end position="390"/>
    </location>
</feature>
<dbReference type="InterPro" id="IPR036736">
    <property type="entry name" value="ACP-like_sf"/>
</dbReference>
<reference evidence="12 13" key="1">
    <citation type="submission" date="2019-04" db="EMBL/GenBank/DDBJ databases">
        <title>Friends and foes A comparative genomics study of 23 Aspergillus species from section Flavi.</title>
        <authorList>
            <consortium name="DOE Joint Genome Institute"/>
            <person name="Kjaerbolling I."/>
            <person name="Vesth T."/>
            <person name="Frisvad J.C."/>
            <person name="Nybo J.L."/>
            <person name="Theobald S."/>
            <person name="Kildgaard S."/>
            <person name="Isbrandt T."/>
            <person name="Kuo A."/>
            <person name="Sato A."/>
            <person name="Lyhne E.K."/>
            <person name="Kogle M.E."/>
            <person name="Wiebenga A."/>
            <person name="Kun R.S."/>
            <person name="Lubbers R.J."/>
            <person name="Makela M.R."/>
            <person name="Barry K."/>
            <person name="Chovatia M."/>
            <person name="Clum A."/>
            <person name="Daum C."/>
            <person name="Haridas S."/>
            <person name="He G."/>
            <person name="LaButti K."/>
            <person name="Lipzen A."/>
            <person name="Mondo S."/>
            <person name="Riley R."/>
            <person name="Salamov A."/>
            <person name="Simmons B.A."/>
            <person name="Magnuson J.K."/>
            <person name="Henrissat B."/>
            <person name="Mortensen U.H."/>
            <person name="Larsen T.O."/>
            <person name="Devries R.P."/>
            <person name="Grigoriev I.V."/>
            <person name="Machida M."/>
            <person name="Baker S.E."/>
            <person name="Andersen M.R."/>
        </authorList>
    </citation>
    <scope>NUCLEOTIDE SEQUENCE [LARGE SCALE GENOMIC DNA]</scope>
    <source>
        <strain evidence="12 13">CBS 151.66</strain>
    </source>
</reference>
<keyword evidence="4" id="KW-0521">NADP</keyword>
<evidence type="ECO:0000313" key="13">
    <source>
        <dbReference type="Proteomes" id="UP000326565"/>
    </source>
</evidence>
<feature type="domain" description="PKS/mFAS DH" evidence="11">
    <location>
        <begin position="892"/>
        <end position="1208"/>
    </location>
</feature>
<dbReference type="InterPro" id="IPR042104">
    <property type="entry name" value="PKS_dehydratase_sf"/>
</dbReference>
<dbReference type="InterPro" id="IPR056501">
    <property type="entry name" value="NAD-bd_HRPKS_sdrA"/>
</dbReference>
<dbReference type="InterPro" id="IPR032821">
    <property type="entry name" value="PKS_assoc"/>
</dbReference>
<dbReference type="PROSITE" id="PS00606">
    <property type="entry name" value="KS3_1"/>
    <property type="match status" value="1"/>
</dbReference>
<feature type="domain" description="Carrier" evidence="9">
    <location>
        <begin position="2392"/>
        <end position="2469"/>
    </location>
</feature>
<dbReference type="Gene3D" id="1.10.1200.10">
    <property type="entry name" value="ACP-like"/>
    <property type="match status" value="1"/>
</dbReference>
<proteinExistence type="predicted"/>
<dbReference type="GO" id="GO:1901336">
    <property type="term" value="P:lactone biosynthetic process"/>
    <property type="evidence" value="ECO:0007669"/>
    <property type="project" value="UniProtKB-ARBA"/>
</dbReference>
<feature type="active site" description="Proton acceptor; for dehydratase activity" evidence="8">
    <location>
        <position position="924"/>
    </location>
</feature>
<dbReference type="InterPro" id="IPR049551">
    <property type="entry name" value="PKS_DH_C"/>
</dbReference>
<dbReference type="InterPro" id="IPR049900">
    <property type="entry name" value="PKS_mFAS_DH"/>
</dbReference>
<gene>
    <name evidence="12" type="ORF">BDV29DRAFT_198961</name>
</gene>
<dbReference type="Gene3D" id="3.40.366.10">
    <property type="entry name" value="Malonyl-Coenzyme A Acyl Carrier Protein, domain 2"/>
    <property type="match status" value="1"/>
</dbReference>
<dbReference type="InterPro" id="IPR020806">
    <property type="entry name" value="PKS_PP-bd"/>
</dbReference>
<dbReference type="InterPro" id="IPR006162">
    <property type="entry name" value="Ppantetheine_attach_site"/>
</dbReference>
<dbReference type="InterPro" id="IPR049552">
    <property type="entry name" value="PKS_DH_N"/>
</dbReference>
<dbReference type="SMART" id="SM00823">
    <property type="entry name" value="PKS_PP"/>
    <property type="match status" value="1"/>
</dbReference>
<dbReference type="Pfam" id="PF23114">
    <property type="entry name" value="NAD-bd_HRPKS_sdrA"/>
    <property type="match status" value="1"/>
</dbReference>
<protein>
    <submittedName>
        <fullName evidence="12">Putative lovastatin nonaketide synthase</fullName>
    </submittedName>
</protein>
<dbReference type="SMART" id="SM00827">
    <property type="entry name" value="PKS_AT"/>
    <property type="match status" value="1"/>
</dbReference>
<keyword evidence="13" id="KW-1185">Reference proteome</keyword>
<dbReference type="SUPFAM" id="SSF47336">
    <property type="entry name" value="ACP-like"/>
    <property type="match status" value="1"/>
</dbReference>
<dbReference type="FunFam" id="3.40.50.720:FF:000209">
    <property type="entry name" value="Polyketide synthase Pks12"/>
    <property type="match status" value="1"/>
</dbReference>
<dbReference type="InterPro" id="IPR016036">
    <property type="entry name" value="Malonyl_transacylase_ACP-bd"/>
</dbReference>
<dbReference type="PROSITE" id="PS50075">
    <property type="entry name" value="CARRIER"/>
    <property type="match status" value="1"/>
</dbReference>
<dbReference type="CDD" id="cd05195">
    <property type="entry name" value="enoyl_red"/>
    <property type="match status" value="1"/>
</dbReference>
<evidence type="ECO:0000256" key="8">
    <source>
        <dbReference type="PROSITE-ProRule" id="PRU01363"/>
    </source>
</evidence>
<dbReference type="GO" id="GO:0004312">
    <property type="term" value="F:fatty acid synthase activity"/>
    <property type="evidence" value="ECO:0007669"/>
    <property type="project" value="TreeGrafter"/>
</dbReference>
<evidence type="ECO:0000256" key="2">
    <source>
        <dbReference type="ARBA" id="ARBA00022553"/>
    </source>
</evidence>
<dbReference type="PROSITE" id="PS52004">
    <property type="entry name" value="KS3_2"/>
    <property type="match status" value="1"/>
</dbReference>
<dbReference type="Pfam" id="PF21089">
    <property type="entry name" value="PKS_DH_N"/>
    <property type="match status" value="1"/>
</dbReference>
<evidence type="ECO:0000256" key="6">
    <source>
        <dbReference type="ARBA" id="ARBA00023268"/>
    </source>
</evidence>
<dbReference type="GO" id="GO:0031177">
    <property type="term" value="F:phosphopantetheine binding"/>
    <property type="evidence" value="ECO:0007669"/>
    <property type="project" value="InterPro"/>
</dbReference>
<dbReference type="InterPro" id="IPR057326">
    <property type="entry name" value="KR_dom"/>
</dbReference>
<dbReference type="PROSITE" id="PS52019">
    <property type="entry name" value="PKS_MFAS_DH"/>
    <property type="match status" value="1"/>
</dbReference>
<dbReference type="SUPFAM" id="SSF51735">
    <property type="entry name" value="NAD(P)-binding Rossmann-fold domains"/>
    <property type="match status" value="2"/>
</dbReference>
<dbReference type="PANTHER" id="PTHR43775:SF29">
    <property type="entry name" value="ASPERFURANONE POLYKETIDE SYNTHASE AFOG-RELATED"/>
    <property type="match status" value="1"/>
</dbReference>
<dbReference type="InterPro" id="IPR013968">
    <property type="entry name" value="PKS_KR"/>
</dbReference>
<evidence type="ECO:0000256" key="5">
    <source>
        <dbReference type="ARBA" id="ARBA00023002"/>
    </source>
</evidence>
<dbReference type="Pfam" id="PF23297">
    <property type="entry name" value="ACP_SdgA_C"/>
    <property type="match status" value="1"/>
</dbReference>
<keyword evidence="3" id="KW-0808">Transferase</keyword>
<dbReference type="Pfam" id="PF00698">
    <property type="entry name" value="Acyl_transf_1"/>
    <property type="match status" value="1"/>
</dbReference>
<dbReference type="SMART" id="SM00826">
    <property type="entry name" value="PKS_DH"/>
    <property type="match status" value="1"/>
</dbReference>
<dbReference type="Gene3D" id="3.40.50.150">
    <property type="entry name" value="Vaccinia Virus protein VP39"/>
    <property type="match status" value="1"/>
</dbReference>
<feature type="active site" description="Proton donor; for dehydratase activity" evidence="8">
    <location>
        <position position="1122"/>
    </location>
</feature>
<keyword evidence="5" id="KW-0560">Oxidoreductase</keyword>
<dbReference type="GO" id="GO:0030639">
    <property type="term" value="P:polyketide biosynthetic process"/>
    <property type="evidence" value="ECO:0007669"/>
    <property type="project" value="UniProtKB-ARBA"/>
</dbReference>
<feature type="region of interest" description="C-terminal hotdog fold" evidence="8">
    <location>
        <begin position="1057"/>
        <end position="1208"/>
    </location>
</feature>
<dbReference type="Pfam" id="PF08659">
    <property type="entry name" value="KR"/>
    <property type="match status" value="1"/>
</dbReference>
<dbReference type="Proteomes" id="UP000326565">
    <property type="component" value="Unassembled WGS sequence"/>
</dbReference>
<dbReference type="SUPFAM" id="SSF53335">
    <property type="entry name" value="S-adenosyl-L-methionine-dependent methyltransferases"/>
    <property type="match status" value="1"/>
</dbReference>
<dbReference type="InterPro" id="IPR009081">
    <property type="entry name" value="PP-bd_ACP"/>
</dbReference>